<organism evidence="2 3">
    <name type="scientific">Pseudochrobactrum kiredjianiae</name>
    <dbReference type="NCBI Taxonomy" id="386305"/>
    <lineage>
        <taxon>Bacteria</taxon>
        <taxon>Pseudomonadati</taxon>
        <taxon>Pseudomonadota</taxon>
        <taxon>Alphaproteobacteria</taxon>
        <taxon>Hyphomicrobiales</taxon>
        <taxon>Brucellaceae</taxon>
        <taxon>Pseudochrobactrum</taxon>
    </lineage>
</organism>
<name>A0ABW3V8G1_9HYPH</name>
<keyword evidence="1" id="KW-0472">Membrane</keyword>
<reference evidence="3" key="1">
    <citation type="journal article" date="2019" name="Int. J. Syst. Evol. Microbiol.">
        <title>The Global Catalogue of Microorganisms (GCM) 10K type strain sequencing project: providing services to taxonomists for standard genome sequencing and annotation.</title>
        <authorList>
            <consortium name="The Broad Institute Genomics Platform"/>
            <consortium name="The Broad Institute Genome Sequencing Center for Infectious Disease"/>
            <person name="Wu L."/>
            <person name="Ma J."/>
        </authorList>
    </citation>
    <scope>NUCLEOTIDE SEQUENCE [LARGE SCALE GENOMIC DNA]</scope>
    <source>
        <strain evidence="3">CCUG 49584</strain>
    </source>
</reference>
<feature type="transmembrane region" description="Helical" evidence="1">
    <location>
        <begin position="12"/>
        <end position="36"/>
    </location>
</feature>
<dbReference type="RefSeq" id="WP_289387035.1">
    <property type="nucleotide sequence ID" value="NZ_JAUCBM010000004.1"/>
</dbReference>
<sequence length="54" mass="5929">MNKSRFWQSQTGATAIEYSLIAAFIALMIVGSLLALEPMLTEPLDTVSNTLNKQ</sequence>
<evidence type="ECO:0000256" key="1">
    <source>
        <dbReference type="SAM" id="Phobius"/>
    </source>
</evidence>
<keyword evidence="1" id="KW-0812">Transmembrane</keyword>
<dbReference type="InterPro" id="IPR007047">
    <property type="entry name" value="Flp_Fap"/>
</dbReference>
<accession>A0ABW3V8G1</accession>
<evidence type="ECO:0000313" key="3">
    <source>
        <dbReference type="Proteomes" id="UP001597263"/>
    </source>
</evidence>
<keyword evidence="3" id="KW-1185">Reference proteome</keyword>
<dbReference type="EMBL" id="JBHTMA010000040">
    <property type="protein sequence ID" value="MFD1229218.1"/>
    <property type="molecule type" value="Genomic_DNA"/>
</dbReference>
<protein>
    <submittedName>
        <fullName evidence="2">Flp family type IVb pilin</fullName>
    </submittedName>
</protein>
<gene>
    <name evidence="2" type="ORF">ACFQ35_18910</name>
</gene>
<dbReference type="Pfam" id="PF04964">
    <property type="entry name" value="Flp_Fap"/>
    <property type="match status" value="1"/>
</dbReference>
<comment type="caution">
    <text evidence="2">The sequence shown here is derived from an EMBL/GenBank/DDBJ whole genome shotgun (WGS) entry which is preliminary data.</text>
</comment>
<dbReference type="Proteomes" id="UP001597263">
    <property type="component" value="Unassembled WGS sequence"/>
</dbReference>
<keyword evidence="1" id="KW-1133">Transmembrane helix</keyword>
<proteinExistence type="predicted"/>
<evidence type="ECO:0000313" key="2">
    <source>
        <dbReference type="EMBL" id="MFD1229218.1"/>
    </source>
</evidence>